<feature type="domain" description="Tf2-1-like SH3-like" evidence="1">
    <location>
        <begin position="38"/>
        <end position="99"/>
    </location>
</feature>
<organism evidence="2 3">
    <name type="scientific">Aquatica leii</name>
    <dbReference type="NCBI Taxonomy" id="1421715"/>
    <lineage>
        <taxon>Eukaryota</taxon>
        <taxon>Metazoa</taxon>
        <taxon>Ecdysozoa</taxon>
        <taxon>Arthropoda</taxon>
        <taxon>Hexapoda</taxon>
        <taxon>Insecta</taxon>
        <taxon>Pterygota</taxon>
        <taxon>Neoptera</taxon>
        <taxon>Endopterygota</taxon>
        <taxon>Coleoptera</taxon>
        <taxon>Polyphaga</taxon>
        <taxon>Elateriformia</taxon>
        <taxon>Elateroidea</taxon>
        <taxon>Lampyridae</taxon>
        <taxon>Luciolinae</taxon>
        <taxon>Aquatica</taxon>
    </lineage>
</organism>
<dbReference type="InterPro" id="IPR056924">
    <property type="entry name" value="SH3_Tf2-1"/>
</dbReference>
<dbReference type="AlphaFoldDB" id="A0AAN7SB32"/>
<dbReference type="EMBL" id="JARPUR010000008">
    <property type="protein sequence ID" value="KAK4871937.1"/>
    <property type="molecule type" value="Genomic_DNA"/>
</dbReference>
<comment type="caution">
    <text evidence="2">The sequence shown here is derived from an EMBL/GenBank/DDBJ whole genome shotgun (WGS) entry which is preliminary data.</text>
</comment>
<dbReference type="Pfam" id="PF24626">
    <property type="entry name" value="SH3_Tf2-1"/>
    <property type="match status" value="1"/>
</dbReference>
<accession>A0AAN7SB32</accession>
<keyword evidence="3" id="KW-1185">Reference proteome</keyword>
<evidence type="ECO:0000313" key="2">
    <source>
        <dbReference type="EMBL" id="KAK4871937.1"/>
    </source>
</evidence>
<dbReference type="Proteomes" id="UP001353858">
    <property type="component" value="Unassembled WGS sequence"/>
</dbReference>
<evidence type="ECO:0000313" key="3">
    <source>
        <dbReference type="Proteomes" id="UP001353858"/>
    </source>
</evidence>
<sequence>MIGFQKMYDSIKTKLQQAYVHNKAAYDLRRRSVHFDVGEFVWKRNKVISDASKHFSAKLAPMFIGPYRVKKKIGFWTYELEDDNGHSAGVWHVQDLKPVLNDVSLIRNDLHPLDY</sequence>
<reference evidence="3" key="1">
    <citation type="submission" date="2023-01" db="EMBL/GenBank/DDBJ databases">
        <title>Key to firefly adult light organ development and bioluminescence: homeobox transcription factors regulate luciferase expression and transportation to peroxisome.</title>
        <authorList>
            <person name="Fu X."/>
        </authorList>
    </citation>
    <scope>NUCLEOTIDE SEQUENCE [LARGE SCALE GENOMIC DNA]</scope>
</reference>
<evidence type="ECO:0000259" key="1">
    <source>
        <dbReference type="Pfam" id="PF24626"/>
    </source>
</evidence>
<gene>
    <name evidence="2" type="ORF">RN001_016061</name>
</gene>
<proteinExistence type="predicted"/>
<protein>
    <recommendedName>
        <fullName evidence="1">Tf2-1-like SH3-like domain-containing protein</fullName>
    </recommendedName>
</protein>
<name>A0AAN7SB32_9COLE</name>